<dbReference type="Proteomes" id="UP000000270">
    <property type="component" value="Chromosome"/>
</dbReference>
<accession>A8I9H4</accession>
<evidence type="ECO:0000259" key="2">
    <source>
        <dbReference type="PROSITE" id="PS50995"/>
    </source>
</evidence>
<organism evidence="3 4">
    <name type="scientific">Azorhizobium caulinodans (strain ATCC 43989 / DSM 5975 / JCM 20966 / LMG 6465 / NBRC 14845 / NCIMB 13405 / ORS 571)</name>
    <dbReference type="NCBI Taxonomy" id="438753"/>
    <lineage>
        <taxon>Bacteria</taxon>
        <taxon>Pseudomonadati</taxon>
        <taxon>Pseudomonadota</taxon>
        <taxon>Alphaproteobacteria</taxon>
        <taxon>Hyphomicrobiales</taxon>
        <taxon>Xanthobacteraceae</taxon>
        <taxon>Azorhizobium</taxon>
    </lineage>
</organism>
<evidence type="ECO:0000313" key="3">
    <source>
        <dbReference type="EMBL" id="BAF88788.1"/>
    </source>
</evidence>
<evidence type="ECO:0000256" key="1">
    <source>
        <dbReference type="SAM" id="MobiDB-lite"/>
    </source>
</evidence>
<dbReference type="Pfam" id="PF12802">
    <property type="entry name" value="MarR_2"/>
    <property type="match status" value="1"/>
</dbReference>
<reference evidence="3 4" key="6">
    <citation type="journal article" date="2011" name="Appl. Environ. Microbiol.">
        <title>Involvement of the azorhizobial chromosome partition gene (parA) in the onset of bacteroid differentiation during Sesbania rostrata stem nodule development.</title>
        <authorList>
            <person name="Liu CT."/>
            <person name="Lee KB."/>
            <person name="Wang YS."/>
            <person name="Peng MH."/>
            <person name="Lee KT."/>
            <person name="Suzuki S."/>
            <person name="Suzuki T."/>
            <person name="Oyaizu H."/>
        </authorList>
    </citation>
    <scope>NUCLEOTIDE SEQUENCE [LARGE SCALE GENOMIC DNA]</scope>
    <source>
        <strain evidence="4">ATCC 43989 / DSM 5975 / JCM 20966 / LMG 6465 / NBRC 14845 / NCIMB 13405 / ORS 571</strain>
    </source>
</reference>
<dbReference type="PROSITE" id="PS50995">
    <property type="entry name" value="HTH_MARR_2"/>
    <property type="match status" value="1"/>
</dbReference>
<dbReference type="eggNOG" id="COG1846">
    <property type="taxonomic scope" value="Bacteria"/>
</dbReference>
<dbReference type="EMBL" id="AP009384">
    <property type="protein sequence ID" value="BAF88788.1"/>
    <property type="molecule type" value="Genomic_DNA"/>
</dbReference>
<dbReference type="InterPro" id="IPR036390">
    <property type="entry name" value="WH_DNA-bd_sf"/>
</dbReference>
<keyword evidence="4" id="KW-1185">Reference proteome</keyword>
<dbReference type="InterPro" id="IPR000835">
    <property type="entry name" value="HTH_MarR-typ"/>
</dbReference>
<protein>
    <submittedName>
        <fullName evidence="3">Transcriptional regulator</fullName>
    </submittedName>
</protein>
<dbReference type="STRING" id="438753.AZC_2790"/>
<name>A8I9H4_AZOC5</name>
<reference evidence="3 4" key="5">
    <citation type="journal article" date="2010" name="Appl. Environ. Microbiol.">
        <title>phrR-like gene praR of Azorhizobium caulinodans ORS571 is essential for symbiosis with Sesbania rostrata and is involved in expression of reb genes.</title>
        <authorList>
            <person name="Akiba N."/>
            <person name="Aono T."/>
            <person name="Toyazaki H."/>
            <person name="Sato S."/>
            <person name="Oyaizu H."/>
        </authorList>
    </citation>
    <scope>NUCLEOTIDE SEQUENCE [LARGE SCALE GENOMIC DNA]</scope>
    <source>
        <strain evidence="4">ATCC 43989 / DSM 5975 / JCM 20966 / LMG 6465 / NBRC 14845 / NCIMB 13405 / ORS 571</strain>
    </source>
</reference>
<dbReference type="SUPFAM" id="SSF46785">
    <property type="entry name" value="Winged helix' DNA-binding domain"/>
    <property type="match status" value="1"/>
</dbReference>
<dbReference type="AlphaFoldDB" id="A8I9H4"/>
<dbReference type="KEGG" id="azc:AZC_2790"/>
<feature type="domain" description="HTH marR-type" evidence="2">
    <location>
        <begin position="37"/>
        <end position="167"/>
    </location>
</feature>
<proteinExistence type="predicted"/>
<sequence>MRCEQVAGRGRGVSKTTETAVRRRRAKAPADPAYVLDAQVGFLLRQVVQRHTVIFGAKMGEDLTSTQWAALAKLHEKGPCSQNLLGRMTAMDAATIKGVVDRLVKRKLVETRPDPEDGRRLVVALTAEGTALTEKSIPLALDITEETLAPLDATERAQLVSLLERLR</sequence>
<reference evidence="3 4" key="1">
    <citation type="journal article" date="2007" name="Appl. Environ. Microbiol.">
        <title>Rhizobial factors required for stem nodule maturation and maintenance in Sesbania rostrata-Azorhizobium caulinodans ORS571 symbiosis.</title>
        <authorList>
            <person name="Suzuki S."/>
            <person name="Aono T."/>
            <person name="Lee KB."/>
            <person name="Suzuki T."/>
            <person name="Liu CT."/>
            <person name="Miwa H."/>
            <person name="Wakao S."/>
            <person name="Iki T."/>
            <person name="Oyaizu H."/>
        </authorList>
    </citation>
    <scope>NUCLEOTIDE SEQUENCE [LARGE SCALE GENOMIC DNA]</scope>
    <source>
        <strain evidence="4">ATCC 43989 / DSM 5975 / JCM 20966 / LMG 6465 / NBRC 14845 / NCIMB 13405 / ORS 571</strain>
    </source>
</reference>
<dbReference type="PANTHER" id="PTHR33164:SF95">
    <property type="entry name" value="TRANSCRIPTIONAL REGULATOR"/>
    <property type="match status" value="1"/>
</dbReference>
<dbReference type="GO" id="GO:0003700">
    <property type="term" value="F:DNA-binding transcription factor activity"/>
    <property type="evidence" value="ECO:0007669"/>
    <property type="project" value="InterPro"/>
</dbReference>
<dbReference type="GO" id="GO:0006950">
    <property type="term" value="P:response to stress"/>
    <property type="evidence" value="ECO:0007669"/>
    <property type="project" value="TreeGrafter"/>
</dbReference>
<evidence type="ECO:0000313" key="4">
    <source>
        <dbReference type="Proteomes" id="UP000000270"/>
    </source>
</evidence>
<dbReference type="Gene3D" id="1.10.10.10">
    <property type="entry name" value="Winged helix-like DNA-binding domain superfamily/Winged helix DNA-binding domain"/>
    <property type="match status" value="1"/>
</dbReference>
<reference evidence="4" key="2">
    <citation type="submission" date="2007-04" db="EMBL/GenBank/DDBJ databases">
        <title>Complete genome sequence of the nitrogen-fixing bacterium Azorhizobium caulinodans ORS571.</title>
        <authorList>
            <person name="Lee K.B."/>
            <person name="Backer P.D."/>
            <person name="Aono T."/>
            <person name="Liu C.T."/>
            <person name="Suzuki S."/>
            <person name="Suzuki T."/>
            <person name="Kaneko T."/>
            <person name="Yamada M."/>
            <person name="Tabata S."/>
            <person name="Kupfer D.M."/>
            <person name="Najar F.Z."/>
            <person name="Wiley G.B."/>
            <person name="Roe B."/>
            <person name="Binnewies T."/>
            <person name="Ussery D."/>
            <person name="Vereecke D."/>
            <person name="Gevers D."/>
            <person name="Holsters M."/>
            <person name="Oyaizu H."/>
        </authorList>
    </citation>
    <scope>NUCLEOTIDE SEQUENCE [LARGE SCALE GENOMIC DNA]</scope>
    <source>
        <strain evidence="4">ATCC 43989 / DSM 5975 / JCM 20966 / LMG 6465 / NBRC 14845 / NCIMB 13405 / ORS 571</strain>
    </source>
</reference>
<gene>
    <name evidence="3" type="primary">marR</name>
    <name evidence="3" type="ordered locus">AZC_2790</name>
</gene>
<reference evidence="3 4" key="3">
    <citation type="journal article" date="2008" name="BMC Genomics">
        <title>The genome of the versatile nitrogen fixer Azorhizobium caulinodans ORS571.</title>
        <authorList>
            <person name="Lee KB."/>
            <person name="Backer P.D."/>
            <person name="Aono T."/>
            <person name="Liu CT."/>
            <person name="Suzuki S."/>
            <person name="Suzuki T."/>
            <person name="Kaneko T."/>
            <person name="Yamada M."/>
            <person name="Tabata S."/>
            <person name="Kupfer D.M."/>
            <person name="Najar F.Z."/>
            <person name="Wiley G.B."/>
            <person name="Roe B."/>
            <person name="Binnewies T.T."/>
            <person name="Ussery D.W."/>
            <person name="D'Haeze W."/>
            <person name="Herder J.D."/>
            <person name="Gevers D."/>
            <person name="Vereecke D."/>
            <person name="Holsters M."/>
            <person name="Oyaizu H."/>
        </authorList>
    </citation>
    <scope>NUCLEOTIDE SEQUENCE [LARGE SCALE GENOMIC DNA]</scope>
    <source>
        <strain evidence="4">ATCC 43989 / DSM 5975 / JCM 20966 / LMG 6465 / NBRC 14845 / NCIMB 13405 / ORS 571</strain>
    </source>
</reference>
<dbReference type="InterPro" id="IPR039422">
    <property type="entry name" value="MarR/SlyA-like"/>
</dbReference>
<dbReference type="HOGENOM" id="CLU_083287_4_0_5"/>
<dbReference type="InterPro" id="IPR036388">
    <property type="entry name" value="WH-like_DNA-bd_sf"/>
</dbReference>
<feature type="region of interest" description="Disordered" evidence="1">
    <location>
        <begin position="1"/>
        <end position="26"/>
    </location>
</feature>
<reference evidence="3 4" key="4">
    <citation type="journal article" date="2009" name="Appl. Environ. Microbiol.">
        <title>Comparative genome-wide transcriptional profiling of Azorhizobium caulinodans ORS571 grown under free-living and symbiotic conditions.</title>
        <authorList>
            <person name="Tsukada S."/>
            <person name="Aono T."/>
            <person name="Akiba N."/>
            <person name="Lee KB."/>
            <person name="Liu CT."/>
            <person name="Toyazaki H."/>
            <person name="Oyaizu H."/>
        </authorList>
    </citation>
    <scope>NUCLEOTIDE SEQUENCE [LARGE SCALE GENOMIC DNA]</scope>
    <source>
        <strain evidence="4">ATCC 43989 / DSM 5975 / JCM 20966 / LMG 6465 / NBRC 14845 / NCIMB 13405 / ORS 571</strain>
    </source>
</reference>
<dbReference type="PANTHER" id="PTHR33164">
    <property type="entry name" value="TRANSCRIPTIONAL REGULATOR, MARR FAMILY"/>
    <property type="match status" value="1"/>
</dbReference>
<dbReference type="SMART" id="SM00347">
    <property type="entry name" value="HTH_MARR"/>
    <property type="match status" value="1"/>
</dbReference>